<evidence type="ECO:0000313" key="2">
    <source>
        <dbReference type="Proteomes" id="UP001162029"/>
    </source>
</evidence>
<gene>
    <name evidence="1" type="ORF">PDE001_LOCUS6974</name>
</gene>
<comment type="caution">
    <text evidence="1">The sequence shown here is derived from an EMBL/GenBank/DDBJ whole genome shotgun (WGS) entry which is preliminary data.</text>
</comment>
<dbReference type="Gene3D" id="1.25.40.20">
    <property type="entry name" value="Ankyrin repeat-containing domain"/>
    <property type="match status" value="1"/>
</dbReference>
<proteinExistence type="predicted"/>
<dbReference type="InterPro" id="IPR052050">
    <property type="entry name" value="SecEffector_AnkRepeat"/>
</dbReference>
<reference evidence="1" key="1">
    <citation type="submission" date="2022-12" db="EMBL/GenBank/DDBJ databases">
        <authorList>
            <person name="Webb A."/>
        </authorList>
    </citation>
    <scope>NUCLEOTIDE SEQUENCE</scope>
    <source>
        <strain evidence="1">Pd1</strain>
    </source>
</reference>
<accession>A0AAV0UQB0</accession>
<dbReference type="PANTHER" id="PTHR46586">
    <property type="entry name" value="ANKYRIN REPEAT-CONTAINING PROTEIN"/>
    <property type="match status" value="1"/>
</dbReference>
<protein>
    <submittedName>
        <fullName evidence="1">Uncharacterized protein</fullName>
    </submittedName>
</protein>
<dbReference type="SUPFAM" id="SSF48403">
    <property type="entry name" value="Ankyrin repeat"/>
    <property type="match status" value="1"/>
</dbReference>
<dbReference type="Proteomes" id="UP001162029">
    <property type="component" value="Unassembled WGS sequence"/>
</dbReference>
<dbReference type="PANTHER" id="PTHR46586:SF3">
    <property type="entry name" value="ANKYRIN REPEAT-CONTAINING PROTEIN"/>
    <property type="match status" value="1"/>
</dbReference>
<sequence length="155" mass="17553">MVVTCHYKAIEALKHVEQSISDCIDYSQCWRAAAGKHIALVRRLDAAGQHNKHKFSLRDAEHAMVLAAQVDVLKLQFLHGGDIDHFTTSAFDNAAENGHLEVVKWLHQNRSEAAQVAEWTVWREVGGSISLNEYINVDKRDIQHKLWTGRQEQGS</sequence>
<keyword evidence="2" id="KW-1185">Reference proteome</keyword>
<organism evidence="1 2">
    <name type="scientific">Peronospora destructor</name>
    <dbReference type="NCBI Taxonomy" id="86335"/>
    <lineage>
        <taxon>Eukaryota</taxon>
        <taxon>Sar</taxon>
        <taxon>Stramenopiles</taxon>
        <taxon>Oomycota</taxon>
        <taxon>Peronosporomycetes</taxon>
        <taxon>Peronosporales</taxon>
        <taxon>Peronosporaceae</taxon>
        <taxon>Peronospora</taxon>
    </lineage>
</organism>
<name>A0AAV0UQB0_9STRA</name>
<dbReference type="AlphaFoldDB" id="A0AAV0UQB0"/>
<dbReference type="EMBL" id="CANTFM010001362">
    <property type="protein sequence ID" value="CAI5738657.1"/>
    <property type="molecule type" value="Genomic_DNA"/>
</dbReference>
<dbReference type="InterPro" id="IPR036770">
    <property type="entry name" value="Ankyrin_rpt-contain_sf"/>
</dbReference>
<evidence type="ECO:0000313" key="1">
    <source>
        <dbReference type="EMBL" id="CAI5738657.1"/>
    </source>
</evidence>